<dbReference type="EMBL" id="JBEZVE010000027">
    <property type="protein sequence ID" value="MEU3786270.1"/>
    <property type="molecule type" value="Genomic_DNA"/>
</dbReference>
<sequence>MGHAGRLAPAGLVFLGLMDLDLPLIPPALANMATGYQPPSREWPRAVVDRGTPDFVTKANEEWYDLSRQGGLFGDDREFLVAVALHEGGNDLWWARVRLAESWDLVGAGSASALGSGFGAPEFTALSVTGDVVAFCSSDTASIGTVLAAGFSDLAGLRDLAEWKAGYPRTPRQEKAAARRWLEFIGQ</sequence>
<evidence type="ECO:0000313" key="1">
    <source>
        <dbReference type="EMBL" id="MEU3786270.1"/>
    </source>
</evidence>
<protein>
    <submittedName>
        <fullName evidence="1">Uncharacterized protein</fullName>
    </submittedName>
</protein>
<keyword evidence="2" id="KW-1185">Reference proteome</keyword>
<dbReference type="RefSeq" id="WP_334578016.1">
    <property type="nucleotide sequence ID" value="NZ_JBEZVE010000027.1"/>
</dbReference>
<comment type="caution">
    <text evidence="1">The sequence shown here is derived from an EMBL/GenBank/DDBJ whole genome shotgun (WGS) entry which is preliminary data.</text>
</comment>
<accession>A0ABV2ZW53</accession>
<dbReference type="Proteomes" id="UP001550739">
    <property type="component" value="Unassembled WGS sequence"/>
</dbReference>
<organism evidence="1 2">
    <name type="scientific">Streptomyces sp. 900129855</name>
    <dbReference type="NCBI Taxonomy" id="3155129"/>
    <lineage>
        <taxon>Bacteria</taxon>
        <taxon>Bacillati</taxon>
        <taxon>Actinomycetota</taxon>
        <taxon>Actinomycetes</taxon>
        <taxon>Kitasatosporales</taxon>
        <taxon>Streptomycetaceae</taxon>
        <taxon>Streptomyces</taxon>
    </lineage>
</organism>
<gene>
    <name evidence="1" type="ORF">AB0E89_38005</name>
</gene>
<proteinExistence type="predicted"/>
<reference evidence="1 2" key="1">
    <citation type="submission" date="2024-06" db="EMBL/GenBank/DDBJ databases">
        <title>The Natural Products Discovery Center: Release of the First 8490 Sequenced Strains for Exploring Actinobacteria Biosynthetic Diversity.</title>
        <authorList>
            <person name="Kalkreuter E."/>
            <person name="Kautsar S.A."/>
            <person name="Yang D."/>
            <person name="Bader C.D."/>
            <person name="Teijaro C.N."/>
            <person name="Fluegel L."/>
            <person name="Davis C.M."/>
            <person name="Simpson J.R."/>
            <person name="Lauterbach L."/>
            <person name="Steele A.D."/>
            <person name="Gui C."/>
            <person name="Meng S."/>
            <person name="Li G."/>
            <person name="Viehrig K."/>
            <person name="Ye F."/>
            <person name="Su P."/>
            <person name="Kiefer A.F."/>
            <person name="Nichols A."/>
            <person name="Cepeda A.J."/>
            <person name="Yan W."/>
            <person name="Fan B."/>
            <person name="Jiang Y."/>
            <person name="Adhikari A."/>
            <person name="Zheng C.-J."/>
            <person name="Schuster L."/>
            <person name="Cowan T.M."/>
            <person name="Smanski M.J."/>
            <person name="Chevrette M.G."/>
            <person name="De Carvalho L.P.S."/>
            <person name="Shen B."/>
        </authorList>
    </citation>
    <scope>NUCLEOTIDE SEQUENCE [LARGE SCALE GENOMIC DNA]</scope>
    <source>
        <strain evidence="1 2">NPDC033843</strain>
    </source>
</reference>
<evidence type="ECO:0000313" key="2">
    <source>
        <dbReference type="Proteomes" id="UP001550739"/>
    </source>
</evidence>
<name>A0ABV2ZW53_9ACTN</name>